<sequence>MVYRVLKWVLLICAVSFVLNVLLYWGTGNPGVLINLFGSAIIGVLVGIGLLFKKRR</sequence>
<accession>A0ABQ1VZ06</accession>
<dbReference type="EMBL" id="BMIW01000023">
    <property type="protein sequence ID" value="GGG06463.1"/>
    <property type="molecule type" value="Genomic_DNA"/>
</dbReference>
<proteinExistence type="predicted"/>
<evidence type="ECO:0000256" key="1">
    <source>
        <dbReference type="SAM" id="Phobius"/>
    </source>
</evidence>
<reference evidence="3" key="1">
    <citation type="journal article" date="2019" name="Int. J. Syst. Evol. Microbiol.">
        <title>The Global Catalogue of Microorganisms (GCM) 10K type strain sequencing project: providing services to taxonomists for standard genome sequencing and annotation.</title>
        <authorList>
            <consortium name="The Broad Institute Genomics Platform"/>
            <consortium name="The Broad Institute Genome Sequencing Center for Infectious Disease"/>
            <person name="Wu L."/>
            <person name="Ma J."/>
        </authorList>
    </citation>
    <scope>NUCLEOTIDE SEQUENCE [LARGE SCALE GENOMIC DNA]</scope>
    <source>
        <strain evidence="3">CGMCC 1.15420</strain>
    </source>
</reference>
<keyword evidence="1" id="KW-0472">Membrane</keyword>
<keyword evidence="1" id="KW-0812">Transmembrane</keyword>
<organism evidence="2 3">
    <name type="scientific">Paenibacillus aceti</name>
    <dbReference type="NCBI Taxonomy" id="1820010"/>
    <lineage>
        <taxon>Bacteria</taxon>
        <taxon>Bacillati</taxon>
        <taxon>Bacillota</taxon>
        <taxon>Bacilli</taxon>
        <taxon>Bacillales</taxon>
        <taxon>Paenibacillaceae</taxon>
        <taxon>Paenibacillus</taxon>
    </lineage>
</organism>
<keyword evidence="3" id="KW-1185">Reference proteome</keyword>
<gene>
    <name evidence="2" type="ORF">GCM10010913_30390</name>
</gene>
<comment type="caution">
    <text evidence="2">The sequence shown here is derived from an EMBL/GenBank/DDBJ whole genome shotgun (WGS) entry which is preliminary data.</text>
</comment>
<protein>
    <submittedName>
        <fullName evidence="2">Uncharacterized protein</fullName>
    </submittedName>
</protein>
<feature type="transmembrane region" description="Helical" evidence="1">
    <location>
        <begin position="5"/>
        <end position="26"/>
    </location>
</feature>
<evidence type="ECO:0000313" key="2">
    <source>
        <dbReference type="EMBL" id="GGG06463.1"/>
    </source>
</evidence>
<dbReference type="Proteomes" id="UP000608420">
    <property type="component" value="Unassembled WGS sequence"/>
</dbReference>
<feature type="transmembrane region" description="Helical" evidence="1">
    <location>
        <begin position="32"/>
        <end position="52"/>
    </location>
</feature>
<evidence type="ECO:0000313" key="3">
    <source>
        <dbReference type="Proteomes" id="UP000608420"/>
    </source>
</evidence>
<name>A0ABQ1VZ06_9BACL</name>
<keyword evidence="1" id="KW-1133">Transmembrane helix</keyword>